<keyword evidence="5" id="KW-0464">Manganese</keyword>
<dbReference type="InterPro" id="IPR029052">
    <property type="entry name" value="Metallo-depent_PP-like"/>
</dbReference>
<dbReference type="EMBL" id="JAPFFF010000010">
    <property type="protein sequence ID" value="KAK8880568.1"/>
    <property type="molecule type" value="Genomic_DNA"/>
</dbReference>
<proteinExistence type="inferred from homology"/>
<dbReference type="PANTHER" id="PTHR11668">
    <property type="entry name" value="SERINE/THREONINE PROTEIN PHOSPHATASE"/>
    <property type="match status" value="1"/>
</dbReference>
<dbReference type="Gene3D" id="3.60.21.10">
    <property type="match status" value="1"/>
</dbReference>
<evidence type="ECO:0000256" key="9">
    <source>
        <dbReference type="SAM" id="MobiDB-lite"/>
    </source>
</evidence>
<dbReference type="CDD" id="cd00144">
    <property type="entry name" value="MPP_PPP_family"/>
    <property type="match status" value="1"/>
</dbReference>
<evidence type="ECO:0000256" key="7">
    <source>
        <dbReference type="ARBA" id="ARBA00048336"/>
    </source>
</evidence>
<accession>A0ABR2JP77</accession>
<evidence type="ECO:0000256" key="2">
    <source>
        <dbReference type="ARBA" id="ARBA00022723"/>
    </source>
</evidence>
<gene>
    <name evidence="11" type="ORF">M9Y10_003248</name>
</gene>
<dbReference type="SMART" id="SM00156">
    <property type="entry name" value="PP2Ac"/>
    <property type="match status" value="1"/>
</dbReference>
<dbReference type="InterPro" id="IPR006186">
    <property type="entry name" value="Ser/Thr-sp_prot-phosphatase"/>
</dbReference>
<sequence length="611" mass="69216">MNVSTTENYSQDTLPVSLHHFRSLFYQFLHSAREEIEFYARNKTNLIFPNVSKSTMIDLCHEAELIFRTEASLIDIQSPCLIIGDIHGHVLDLLRILKHCGVPHEDHLDPRFKDGSNIETTYKQVPNLKYIFLGDLIDRGEFSVETITIVFLLKVLFPTNVYIIRGNHEFDFLAKQCGFLAQVCNIFTDEDVPTFQESPYGEVFRRESPGSQVYSAFMSSFSYLPFGIRIDEKMLCVHGGIGPRVTSINSVSDIVRPINDFGMSEVADSLLWSDPFQSESAEDKTNQKNKLPFLTIDEPSFSEPIVTPLQPMKRSKSDVNSSATKFFEPSNRGTGFIFGYPALDHFLNSSDLEVLVRAHECVLAGCEELFNGRLITVFSASNYCGFVKNYSAILHVKSKTDENDNTTILNRCEVFRFIPLDYLKKPVPITINISRNLDTFSPDHTNLSSARVIELSGYYKRYSSQMTKNTPITQLIQKPLKQTKVNYPKSDAQNNNSNNDDNSNENNTQFVSLRDPHKLAGLKGNAPSTFVRRDVSQFRQNQLLNKLPKFGMKRTHTHQAELPAFIMPKASNTVNKGLASSQNSTQTFMDNDQPVISLIPKLKPHPKAEMT</sequence>
<dbReference type="PROSITE" id="PS00125">
    <property type="entry name" value="SER_THR_PHOSPHATASE"/>
    <property type="match status" value="1"/>
</dbReference>
<evidence type="ECO:0000313" key="11">
    <source>
        <dbReference type="EMBL" id="KAK8880568.1"/>
    </source>
</evidence>
<protein>
    <recommendedName>
        <fullName evidence="8">Serine/threonine-protein phosphatase</fullName>
        <ecNumber evidence="8">3.1.3.16</ecNumber>
    </recommendedName>
</protein>
<name>A0ABR2JP77_9EUKA</name>
<feature type="compositionally biased region" description="Low complexity" evidence="9">
    <location>
        <begin position="494"/>
        <end position="507"/>
    </location>
</feature>
<dbReference type="Pfam" id="PF00149">
    <property type="entry name" value="Metallophos"/>
    <property type="match status" value="1"/>
</dbReference>
<dbReference type="SUPFAM" id="SSF56300">
    <property type="entry name" value="Metallo-dependent phosphatases"/>
    <property type="match status" value="1"/>
</dbReference>
<keyword evidence="12" id="KW-1185">Reference proteome</keyword>
<evidence type="ECO:0000256" key="8">
    <source>
        <dbReference type="RuleBase" id="RU004273"/>
    </source>
</evidence>
<dbReference type="PRINTS" id="PR00114">
    <property type="entry name" value="STPHPHTASE"/>
</dbReference>
<feature type="domain" description="Serine/threonine specific protein phosphatases" evidence="10">
    <location>
        <begin position="164"/>
        <end position="169"/>
    </location>
</feature>
<dbReference type="EC" id="3.1.3.16" evidence="8"/>
<evidence type="ECO:0000256" key="5">
    <source>
        <dbReference type="ARBA" id="ARBA00023211"/>
    </source>
</evidence>
<comment type="cofactor">
    <cofactor evidence="1">
        <name>Mn(2+)</name>
        <dbReference type="ChEBI" id="CHEBI:29035"/>
    </cofactor>
</comment>
<evidence type="ECO:0000256" key="3">
    <source>
        <dbReference type="ARBA" id="ARBA00022801"/>
    </source>
</evidence>
<dbReference type="InterPro" id="IPR004843">
    <property type="entry name" value="Calcineurin-like_PHP"/>
</dbReference>
<evidence type="ECO:0000256" key="1">
    <source>
        <dbReference type="ARBA" id="ARBA00001936"/>
    </source>
</evidence>
<evidence type="ECO:0000259" key="10">
    <source>
        <dbReference type="PROSITE" id="PS00125"/>
    </source>
</evidence>
<comment type="caution">
    <text evidence="11">The sequence shown here is derived from an EMBL/GenBank/DDBJ whole genome shotgun (WGS) entry which is preliminary data.</text>
</comment>
<comment type="catalytic activity">
    <reaction evidence="6">
        <text>O-phospho-L-seryl-[protein] + H2O = L-seryl-[protein] + phosphate</text>
        <dbReference type="Rhea" id="RHEA:20629"/>
        <dbReference type="Rhea" id="RHEA-COMP:9863"/>
        <dbReference type="Rhea" id="RHEA-COMP:11604"/>
        <dbReference type="ChEBI" id="CHEBI:15377"/>
        <dbReference type="ChEBI" id="CHEBI:29999"/>
        <dbReference type="ChEBI" id="CHEBI:43474"/>
        <dbReference type="ChEBI" id="CHEBI:83421"/>
        <dbReference type="EC" id="3.1.3.16"/>
    </reaction>
</comment>
<dbReference type="PANTHER" id="PTHR11668:SF300">
    <property type="entry name" value="SERINE_THREONINE-PROTEIN PHOSPHATASE"/>
    <property type="match status" value="1"/>
</dbReference>
<reference evidence="11 12" key="1">
    <citation type="submission" date="2024-04" db="EMBL/GenBank/DDBJ databases">
        <title>Tritrichomonas musculus Genome.</title>
        <authorList>
            <person name="Alves-Ferreira E."/>
            <person name="Grigg M."/>
            <person name="Lorenzi H."/>
            <person name="Galac M."/>
        </authorList>
    </citation>
    <scope>NUCLEOTIDE SEQUENCE [LARGE SCALE GENOMIC DNA]</scope>
    <source>
        <strain evidence="11 12">EAF2021</strain>
    </source>
</reference>
<comment type="similarity">
    <text evidence="8">Belongs to the PPP phosphatase family.</text>
</comment>
<keyword evidence="4" id="KW-0904">Protein phosphatase</keyword>
<keyword evidence="2" id="KW-0479">Metal-binding</keyword>
<organism evidence="11 12">
    <name type="scientific">Tritrichomonas musculus</name>
    <dbReference type="NCBI Taxonomy" id="1915356"/>
    <lineage>
        <taxon>Eukaryota</taxon>
        <taxon>Metamonada</taxon>
        <taxon>Parabasalia</taxon>
        <taxon>Tritrichomonadida</taxon>
        <taxon>Tritrichomonadidae</taxon>
        <taxon>Tritrichomonas</taxon>
    </lineage>
</organism>
<comment type="catalytic activity">
    <reaction evidence="7 8">
        <text>O-phospho-L-threonyl-[protein] + H2O = L-threonyl-[protein] + phosphate</text>
        <dbReference type="Rhea" id="RHEA:47004"/>
        <dbReference type="Rhea" id="RHEA-COMP:11060"/>
        <dbReference type="Rhea" id="RHEA-COMP:11605"/>
        <dbReference type="ChEBI" id="CHEBI:15377"/>
        <dbReference type="ChEBI" id="CHEBI:30013"/>
        <dbReference type="ChEBI" id="CHEBI:43474"/>
        <dbReference type="ChEBI" id="CHEBI:61977"/>
        <dbReference type="EC" id="3.1.3.16"/>
    </reaction>
</comment>
<dbReference type="InterPro" id="IPR050341">
    <property type="entry name" value="PP1_catalytic_subunit"/>
</dbReference>
<dbReference type="Proteomes" id="UP001470230">
    <property type="component" value="Unassembled WGS sequence"/>
</dbReference>
<evidence type="ECO:0000256" key="6">
    <source>
        <dbReference type="ARBA" id="ARBA00047761"/>
    </source>
</evidence>
<evidence type="ECO:0000313" key="12">
    <source>
        <dbReference type="Proteomes" id="UP001470230"/>
    </source>
</evidence>
<feature type="region of interest" description="Disordered" evidence="9">
    <location>
        <begin position="486"/>
        <end position="509"/>
    </location>
</feature>
<keyword evidence="3 8" id="KW-0378">Hydrolase</keyword>
<evidence type="ECO:0000256" key="4">
    <source>
        <dbReference type="ARBA" id="ARBA00022912"/>
    </source>
</evidence>